<name>A0A6V8LBN7_9ACTN</name>
<keyword evidence="1" id="KW-0732">Signal</keyword>
<feature type="chain" id="PRO_5029017679" description="Ig-like domain-containing protein" evidence="1">
    <location>
        <begin position="43"/>
        <end position="783"/>
    </location>
</feature>
<proteinExistence type="predicted"/>
<gene>
    <name evidence="2" type="ORF">Prum_056310</name>
</gene>
<evidence type="ECO:0000256" key="1">
    <source>
        <dbReference type="SAM" id="SignalP"/>
    </source>
</evidence>
<feature type="signal peptide" evidence="1">
    <location>
        <begin position="1"/>
        <end position="42"/>
    </location>
</feature>
<organism evidence="2 3">
    <name type="scientific">Phytohabitans rumicis</name>
    <dbReference type="NCBI Taxonomy" id="1076125"/>
    <lineage>
        <taxon>Bacteria</taxon>
        <taxon>Bacillati</taxon>
        <taxon>Actinomycetota</taxon>
        <taxon>Actinomycetes</taxon>
        <taxon>Micromonosporales</taxon>
        <taxon>Micromonosporaceae</taxon>
    </lineage>
</organism>
<dbReference type="AlphaFoldDB" id="A0A6V8LBN7"/>
<comment type="caution">
    <text evidence="2">The sequence shown here is derived from an EMBL/GenBank/DDBJ whole genome shotgun (WGS) entry which is preliminary data.</text>
</comment>
<dbReference type="EMBL" id="BLPG01000001">
    <property type="protein sequence ID" value="GFJ91989.1"/>
    <property type="molecule type" value="Genomic_DNA"/>
</dbReference>
<reference evidence="2 3" key="2">
    <citation type="submission" date="2020-03" db="EMBL/GenBank/DDBJ databases">
        <authorList>
            <person name="Ichikawa N."/>
            <person name="Kimura A."/>
            <person name="Kitahashi Y."/>
            <person name="Uohara A."/>
        </authorList>
    </citation>
    <scope>NUCLEOTIDE SEQUENCE [LARGE SCALE GENOMIC DNA]</scope>
    <source>
        <strain evidence="2 3">NBRC 108638</strain>
    </source>
</reference>
<sequence length="783" mass="82597">MLSLRAGAWSKRGVHMRISRFALSFFALLAILLASAPAPASARQADDCGGALPFGQIVTCSAITDDQQHVFTVTTRRDSDTLYARLIDGSGDPLSAPLTGPDGEIVCRADDYASACQVGAAGTYTITVSLAWGFGTNSYTLSVESARTPSTCTRLDNAFFSFASPGVTGTLPFGTAATCFRFNQPAGSVLYLSDPGGAGDVRGQILDAQYQPMGCPIDAPTTCTLTGPGPYRVILAESYGNASDYTLKLSRLSQSVGCPVIRPTRFGDPGSAAATATVSTNVTCHKLRAPAAGLIGMRIEPLQDVSWILYDDAGQPICEKYQLPNGRTCRLPAAGSYTLLVRNQNTWGDPVTYQVAVPALYANAGCATTTGTSWDQAALLVHQTSRVQTNCQPIRGTAGDRIITYYAPTVYSQVYAWLVDSTGTEVCPDWTGEDGCVLPATGRYRVISYVMEWGEQGADATYKLQVRRLSTPEGCPTRTAGSYGLTPVPSGIRCRILDVTAPGSYLVKAVDVRNYETYAQVYDSAGQRVCGSPQCNFATPGRYTMVLLGSQTNTVIDNDFEYATVFLPAVPSLCPRVSDDATAIAGHRGEFTGAGQIQCLELSSPAGAKVIELLPGNATGAGQPMVTVMDSTGNWVCDSSYGLRQASCELTGTAPFYAVLSTAGGYPTGAYEVAFPRIDGAPACPVLPRTTDGATVDTSAARFAACFSIPADEHAAREVFTFRRTAGTGDATVSVFDGTGIRYCRSAPSTDRTFTCPLPAGPATVILEADGVDATYQLTHRAA</sequence>
<protein>
    <recommendedName>
        <fullName evidence="4">Ig-like domain-containing protein</fullName>
    </recommendedName>
</protein>
<evidence type="ECO:0000313" key="3">
    <source>
        <dbReference type="Proteomes" id="UP000482960"/>
    </source>
</evidence>
<keyword evidence="3" id="KW-1185">Reference proteome</keyword>
<evidence type="ECO:0000313" key="2">
    <source>
        <dbReference type="EMBL" id="GFJ91989.1"/>
    </source>
</evidence>
<reference evidence="2 3" key="1">
    <citation type="submission" date="2020-03" db="EMBL/GenBank/DDBJ databases">
        <title>Whole genome shotgun sequence of Phytohabitans rumicis NBRC 108638.</title>
        <authorList>
            <person name="Komaki H."/>
            <person name="Tamura T."/>
        </authorList>
    </citation>
    <scope>NUCLEOTIDE SEQUENCE [LARGE SCALE GENOMIC DNA]</scope>
    <source>
        <strain evidence="2 3">NBRC 108638</strain>
    </source>
</reference>
<dbReference type="Proteomes" id="UP000482960">
    <property type="component" value="Unassembled WGS sequence"/>
</dbReference>
<accession>A0A6V8LBN7</accession>
<evidence type="ECO:0008006" key="4">
    <source>
        <dbReference type="Google" id="ProtNLM"/>
    </source>
</evidence>